<organism evidence="8 9">
    <name type="scientific">Neotoma lepida</name>
    <name type="common">Desert woodrat</name>
    <dbReference type="NCBI Taxonomy" id="56216"/>
    <lineage>
        <taxon>Eukaryota</taxon>
        <taxon>Metazoa</taxon>
        <taxon>Chordata</taxon>
        <taxon>Craniata</taxon>
        <taxon>Vertebrata</taxon>
        <taxon>Euteleostomi</taxon>
        <taxon>Mammalia</taxon>
        <taxon>Eutheria</taxon>
        <taxon>Euarchontoglires</taxon>
        <taxon>Glires</taxon>
        <taxon>Rodentia</taxon>
        <taxon>Myomorpha</taxon>
        <taxon>Muroidea</taxon>
        <taxon>Cricetidae</taxon>
        <taxon>Neotominae</taxon>
        <taxon>Neotoma</taxon>
    </lineage>
</organism>
<keyword evidence="6" id="KW-0663">Pyridoxal phosphate</keyword>
<dbReference type="InterPro" id="IPR000796">
    <property type="entry name" value="Asp_trans"/>
</dbReference>
<dbReference type="PANTHER" id="PTHR11879">
    <property type="entry name" value="ASPARTATE AMINOTRANSFERASE"/>
    <property type="match status" value="1"/>
</dbReference>
<dbReference type="InterPro" id="IPR015424">
    <property type="entry name" value="PyrdxlP-dep_Trfase"/>
</dbReference>
<gene>
    <name evidence="8" type="ORF">A6R68_02697</name>
</gene>
<evidence type="ECO:0000256" key="5">
    <source>
        <dbReference type="ARBA" id="ARBA00022679"/>
    </source>
</evidence>
<dbReference type="OrthoDB" id="6752799at2759"/>
<dbReference type="GO" id="GO:0005829">
    <property type="term" value="C:cytosol"/>
    <property type="evidence" value="ECO:0007669"/>
    <property type="project" value="TreeGrafter"/>
</dbReference>
<dbReference type="EMBL" id="LZPO01075868">
    <property type="protein sequence ID" value="OBS68760.1"/>
    <property type="molecule type" value="Genomic_DNA"/>
</dbReference>
<evidence type="ECO:0000256" key="6">
    <source>
        <dbReference type="ARBA" id="ARBA00022898"/>
    </source>
</evidence>
<evidence type="ECO:0000256" key="3">
    <source>
        <dbReference type="ARBA" id="ARBA00012753"/>
    </source>
</evidence>
<evidence type="ECO:0000313" key="9">
    <source>
        <dbReference type="Proteomes" id="UP000092124"/>
    </source>
</evidence>
<keyword evidence="5" id="KW-0808">Transferase</keyword>
<proteinExistence type="predicted"/>
<feature type="non-terminal residue" evidence="8">
    <location>
        <position position="363"/>
    </location>
</feature>
<dbReference type="GO" id="GO:0006532">
    <property type="term" value="P:aspartate biosynthetic process"/>
    <property type="evidence" value="ECO:0007669"/>
    <property type="project" value="TreeGrafter"/>
</dbReference>
<keyword evidence="9" id="KW-1185">Reference proteome</keyword>
<dbReference type="Proteomes" id="UP000092124">
    <property type="component" value="Unassembled WGS sequence"/>
</dbReference>
<dbReference type="EC" id="2.6.1.1" evidence="3"/>
<dbReference type="Gene3D" id="3.40.640.10">
    <property type="entry name" value="Type I PLP-dependent aspartate aminotransferase-like (Major domain)"/>
    <property type="match status" value="1"/>
</dbReference>
<dbReference type="AlphaFoldDB" id="A0A1A6GSW5"/>
<feature type="non-terminal residue" evidence="8">
    <location>
        <position position="1"/>
    </location>
</feature>
<evidence type="ECO:0000256" key="1">
    <source>
        <dbReference type="ARBA" id="ARBA00001933"/>
    </source>
</evidence>
<keyword evidence="4" id="KW-0032">Aminotransferase</keyword>
<comment type="caution">
    <text evidence="8">The sequence shown here is derived from an EMBL/GenBank/DDBJ whole genome shotgun (WGS) entry which is preliminary data.</text>
</comment>
<dbReference type="GO" id="GO:0004069">
    <property type="term" value="F:L-aspartate:2-oxoglutarate aminotransferase activity"/>
    <property type="evidence" value="ECO:0007669"/>
    <property type="project" value="UniProtKB-EC"/>
</dbReference>
<dbReference type="STRING" id="56216.A0A1A6GSW5"/>
<dbReference type="SUPFAM" id="SSF53383">
    <property type="entry name" value="PLP-dependent transferases"/>
    <property type="match status" value="1"/>
</dbReference>
<comment type="cofactor">
    <cofactor evidence="1">
        <name>pyridoxal 5'-phosphate</name>
        <dbReference type="ChEBI" id="CHEBI:597326"/>
    </cofactor>
</comment>
<accession>A0A1A6GSW5</accession>
<dbReference type="InterPro" id="IPR004839">
    <property type="entry name" value="Aminotransferase_I/II_large"/>
</dbReference>
<feature type="domain" description="Aminotransferase class I/classII large" evidence="7">
    <location>
        <begin position="49"/>
        <end position="250"/>
    </location>
</feature>
<reference evidence="8 9" key="1">
    <citation type="submission" date="2016-06" db="EMBL/GenBank/DDBJ databases">
        <title>The Draft Genome Sequence and Annotation of the Desert Woodrat Neotoma lepida.</title>
        <authorList>
            <person name="Campbell M."/>
            <person name="Oakeson K.F."/>
            <person name="Yandell M."/>
            <person name="Halpert J.R."/>
            <person name="Dearing D."/>
        </authorList>
    </citation>
    <scope>NUCLEOTIDE SEQUENCE [LARGE SCALE GENOMIC DNA]</scope>
    <source>
        <strain evidence="8">417</strain>
        <tissue evidence="8">Liver</tissue>
    </source>
</reference>
<dbReference type="InterPro" id="IPR015421">
    <property type="entry name" value="PyrdxlP-dep_Trfase_major"/>
</dbReference>
<dbReference type="GO" id="GO:0030170">
    <property type="term" value="F:pyridoxal phosphate binding"/>
    <property type="evidence" value="ECO:0007669"/>
    <property type="project" value="InterPro"/>
</dbReference>
<name>A0A1A6GSW5_NEOLE</name>
<dbReference type="Pfam" id="PF00155">
    <property type="entry name" value="Aminotran_1_2"/>
    <property type="match status" value="1"/>
</dbReference>
<dbReference type="PANTHER" id="PTHR11879:SF6">
    <property type="entry name" value="ASPARTATE AMINOTRANSFERASE, CYTOPLASMIC 2-RELATED"/>
    <property type="match status" value="1"/>
</dbReference>
<evidence type="ECO:0000313" key="8">
    <source>
        <dbReference type="EMBL" id="OBS68760.1"/>
    </source>
</evidence>
<evidence type="ECO:0000256" key="2">
    <source>
        <dbReference type="ARBA" id="ARBA00011738"/>
    </source>
</evidence>
<sequence>DVLPAQKLEGSLLKIYRHNDNSSKLFLAYRVCMTEEGHPWVSLVVQKTRLQISQDPSLNYEYLPTMGMKSFIQAALELLFGKHSQAIAEKRVGGVHTVGDSGAFQIGAQFLKMWRKNLKTVCIVSSQKEQYGLIFQDMGFKVYEYCIWNPKELCSDSSMFFNMMEHIPADSVLVIGNIIDCRFTKNQWTNMMSIIKSKHIFPFFDIPSQGLSTGDLEDDTRLLQHFMSLGFEFFCSQSLSKSFGIYGARIITSILCNPALFGEWKQSLKVVVENIMLIKEKVKEKLRLLGTPGSWNHITEQSGTHGYLGLNYQQVEFLTKKKHIYIPRNSRINFTCINSRNIDYITQSIHEAAVTPESQQQVN</sequence>
<comment type="subunit">
    <text evidence="2">Homodimer.</text>
</comment>
<evidence type="ECO:0000259" key="7">
    <source>
        <dbReference type="Pfam" id="PF00155"/>
    </source>
</evidence>
<evidence type="ECO:0000256" key="4">
    <source>
        <dbReference type="ARBA" id="ARBA00022576"/>
    </source>
</evidence>
<protein>
    <recommendedName>
        <fullName evidence="3">aspartate transaminase</fullName>
        <ecNumber evidence="3">2.6.1.1</ecNumber>
    </recommendedName>
</protein>